<evidence type="ECO:0000313" key="1">
    <source>
        <dbReference type="EMBL" id="KAH0547275.1"/>
    </source>
</evidence>
<sequence>MLNSLRWISSLYPHTAGIQSISFWLVFIQNDHPHIRIPKRELNLEIGVKLDRVQGNQWKGLVSPFHFLDPWNPTRTHPHIRSPQGLAVNHPSILIVVIQSEFSWVNSPMGC</sequence>
<dbReference type="AlphaFoldDB" id="A0AAV7IAL5"/>
<organism evidence="1 2">
    <name type="scientific">Cotesia glomerata</name>
    <name type="common">Lepidopteran parasitic wasp</name>
    <name type="synonym">Apanteles glomeratus</name>
    <dbReference type="NCBI Taxonomy" id="32391"/>
    <lineage>
        <taxon>Eukaryota</taxon>
        <taxon>Metazoa</taxon>
        <taxon>Ecdysozoa</taxon>
        <taxon>Arthropoda</taxon>
        <taxon>Hexapoda</taxon>
        <taxon>Insecta</taxon>
        <taxon>Pterygota</taxon>
        <taxon>Neoptera</taxon>
        <taxon>Endopterygota</taxon>
        <taxon>Hymenoptera</taxon>
        <taxon>Apocrita</taxon>
        <taxon>Ichneumonoidea</taxon>
        <taxon>Braconidae</taxon>
        <taxon>Microgastrinae</taxon>
        <taxon>Cotesia</taxon>
    </lineage>
</organism>
<gene>
    <name evidence="1" type="ORF">KQX54_018337</name>
</gene>
<comment type="caution">
    <text evidence="1">The sequence shown here is derived from an EMBL/GenBank/DDBJ whole genome shotgun (WGS) entry which is preliminary data.</text>
</comment>
<name>A0AAV7IAL5_COTGL</name>
<dbReference type="EMBL" id="JAHXZJ010002237">
    <property type="protein sequence ID" value="KAH0547275.1"/>
    <property type="molecule type" value="Genomic_DNA"/>
</dbReference>
<proteinExistence type="predicted"/>
<evidence type="ECO:0000313" key="2">
    <source>
        <dbReference type="Proteomes" id="UP000826195"/>
    </source>
</evidence>
<accession>A0AAV7IAL5</accession>
<dbReference type="Proteomes" id="UP000826195">
    <property type="component" value="Unassembled WGS sequence"/>
</dbReference>
<keyword evidence="2" id="KW-1185">Reference proteome</keyword>
<reference evidence="1 2" key="1">
    <citation type="journal article" date="2021" name="J. Hered.">
        <title>A chromosome-level genome assembly of the parasitoid wasp, Cotesia glomerata (Hymenoptera: Braconidae).</title>
        <authorList>
            <person name="Pinto B.J."/>
            <person name="Weis J.J."/>
            <person name="Gamble T."/>
            <person name="Ode P.J."/>
            <person name="Paul R."/>
            <person name="Zaspel J.M."/>
        </authorList>
    </citation>
    <scope>NUCLEOTIDE SEQUENCE [LARGE SCALE GENOMIC DNA]</scope>
    <source>
        <strain evidence="1">CgM1</strain>
    </source>
</reference>
<protein>
    <submittedName>
        <fullName evidence="1">Uncharacterized protein</fullName>
    </submittedName>
</protein>